<dbReference type="EMBL" id="CP097636">
    <property type="protein sequence ID" value="URI10295.1"/>
    <property type="molecule type" value="Genomic_DNA"/>
</dbReference>
<protein>
    <submittedName>
        <fullName evidence="2">Uncharacterized protein</fullName>
    </submittedName>
</protein>
<name>A0ABY4SG61_AQUTE</name>
<reference evidence="2" key="1">
    <citation type="submission" date="2022-05" db="EMBL/GenBank/DDBJ databases">
        <title>An RpoN-dependent PEP-CTERM gene is involved in floc formation of an Aquincola tertiaricarbonis strain.</title>
        <authorList>
            <person name="Qiu D."/>
            <person name="Xia M."/>
        </authorList>
    </citation>
    <scope>NUCLEOTIDE SEQUENCE</scope>
    <source>
        <strain evidence="2">RN12</strain>
    </source>
</reference>
<feature type="region of interest" description="Disordered" evidence="1">
    <location>
        <begin position="117"/>
        <end position="166"/>
    </location>
</feature>
<dbReference type="RefSeq" id="WP_250198499.1">
    <property type="nucleotide sequence ID" value="NZ_CP097636.1"/>
</dbReference>
<dbReference type="Proteomes" id="UP001056201">
    <property type="component" value="Chromosome 2"/>
</dbReference>
<proteinExistence type="predicted"/>
<feature type="compositionally biased region" description="Basic and acidic residues" evidence="1">
    <location>
        <begin position="145"/>
        <end position="166"/>
    </location>
</feature>
<keyword evidence="3" id="KW-1185">Reference proteome</keyword>
<evidence type="ECO:0000313" key="2">
    <source>
        <dbReference type="EMBL" id="URI10295.1"/>
    </source>
</evidence>
<evidence type="ECO:0000313" key="3">
    <source>
        <dbReference type="Proteomes" id="UP001056201"/>
    </source>
</evidence>
<accession>A0ABY4SG61</accession>
<gene>
    <name evidence="2" type="ORF">MW290_14860</name>
</gene>
<evidence type="ECO:0000256" key="1">
    <source>
        <dbReference type="SAM" id="MobiDB-lite"/>
    </source>
</evidence>
<sequence length="166" mass="17512">MGASAPPQGQNNVALRGFSHFERSAIESGFRLSTTAGVRYQCSDALEAARFIIADADHPGVINDIVAAGREGDTVFVGAHAPDGALAWTMRPIDPLHLLRQLDAAVALRDALGTDVPLQPPHASHVQGLPSRPAAAPGEPMPARRASDHPLADDEHRVPQRGSDGR</sequence>
<organism evidence="2 3">
    <name type="scientific">Aquincola tertiaricarbonis</name>
    <dbReference type="NCBI Taxonomy" id="391953"/>
    <lineage>
        <taxon>Bacteria</taxon>
        <taxon>Pseudomonadati</taxon>
        <taxon>Pseudomonadota</taxon>
        <taxon>Betaproteobacteria</taxon>
        <taxon>Burkholderiales</taxon>
        <taxon>Sphaerotilaceae</taxon>
        <taxon>Aquincola</taxon>
    </lineage>
</organism>